<feature type="transmembrane region" description="Helical" evidence="6">
    <location>
        <begin position="149"/>
        <end position="169"/>
    </location>
</feature>
<reference evidence="8" key="1">
    <citation type="submission" date="2021-03" db="EMBL/GenBank/DDBJ databases">
        <authorList>
            <person name="Tagirdzhanova G."/>
        </authorList>
    </citation>
    <scope>NUCLEOTIDE SEQUENCE</scope>
</reference>
<evidence type="ECO:0000256" key="5">
    <source>
        <dbReference type="ARBA" id="ARBA00038359"/>
    </source>
</evidence>
<sequence>MGSYELTSNSNATVTEAGNGDLYMENLGKGFFLSQICWLVVIWIVKYSILAFYWRLFSVNNRSTRFVIRALATFLTVWGLAAVLTTIFQCIPIQYIWTESIGGQYCRITHFKLFMGNSVPHVITDVVLLGFPVPLIWRLHMRKGQKITLTIIFAMGGFVTIVSFVRLTFLTIETWNLPITSIGWFFTFGWNYIMIWTSVEANLSIICGQYMTAFSSDSDQRAWAETRILALSSACLPSLGTILSFISKKLELLRKRKSTHKTGIKLLMDMLPARKSAPASVLALSRRQSWNDGPNLMLDSSAIVEAEARNARAPELEAGAPGPHTLEIGTVESRLEMYSQRPTGELEGTGKSMAELEGECHHAAEL</sequence>
<dbReference type="InterPro" id="IPR052337">
    <property type="entry name" value="SAT4-like"/>
</dbReference>
<feature type="transmembrane region" description="Helical" evidence="6">
    <location>
        <begin position="119"/>
        <end position="137"/>
    </location>
</feature>
<dbReference type="OrthoDB" id="5417844at2759"/>
<protein>
    <recommendedName>
        <fullName evidence="7">Rhodopsin domain-containing protein</fullName>
    </recommendedName>
</protein>
<feature type="transmembrane region" description="Helical" evidence="6">
    <location>
        <begin position="32"/>
        <end position="54"/>
    </location>
</feature>
<gene>
    <name evidence="8" type="ORF">ALECFALPRED_008290</name>
</gene>
<dbReference type="EMBL" id="CAJPDR010000569">
    <property type="protein sequence ID" value="CAF9939798.1"/>
    <property type="molecule type" value="Genomic_DNA"/>
</dbReference>
<keyword evidence="3 6" id="KW-1133">Transmembrane helix</keyword>
<accession>A0A8H3PFY8</accession>
<comment type="similarity">
    <text evidence="5">Belongs to the SAT4 family.</text>
</comment>
<comment type="subcellular location">
    <subcellularLocation>
        <location evidence="1">Membrane</location>
        <topology evidence="1">Multi-pass membrane protein</topology>
    </subcellularLocation>
</comment>
<evidence type="ECO:0000256" key="3">
    <source>
        <dbReference type="ARBA" id="ARBA00022989"/>
    </source>
</evidence>
<dbReference type="GO" id="GO:0016020">
    <property type="term" value="C:membrane"/>
    <property type="evidence" value="ECO:0007669"/>
    <property type="project" value="UniProtKB-SubCell"/>
</dbReference>
<dbReference type="AlphaFoldDB" id="A0A8H3PFY8"/>
<comment type="caution">
    <text evidence="8">The sequence shown here is derived from an EMBL/GenBank/DDBJ whole genome shotgun (WGS) entry which is preliminary data.</text>
</comment>
<keyword evidence="4 6" id="KW-0472">Membrane</keyword>
<evidence type="ECO:0000313" key="8">
    <source>
        <dbReference type="EMBL" id="CAF9939798.1"/>
    </source>
</evidence>
<evidence type="ECO:0000256" key="2">
    <source>
        <dbReference type="ARBA" id="ARBA00022692"/>
    </source>
</evidence>
<proteinExistence type="inferred from homology"/>
<feature type="transmembrane region" description="Helical" evidence="6">
    <location>
        <begin position="228"/>
        <end position="247"/>
    </location>
</feature>
<evidence type="ECO:0000256" key="4">
    <source>
        <dbReference type="ARBA" id="ARBA00023136"/>
    </source>
</evidence>
<dbReference type="Proteomes" id="UP000664203">
    <property type="component" value="Unassembled WGS sequence"/>
</dbReference>
<dbReference type="PANTHER" id="PTHR33048">
    <property type="entry name" value="PTH11-LIKE INTEGRAL MEMBRANE PROTEIN (AFU_ORTHOLOGUE AFUA_5G11245)"/>
    <property type="match status" value="1"/>
</dbReference>
<feature type="domain" description="Rhodopsin" evidence="7">
    <location>
        <begin position="30"/>
        <end position="242"/>
    </location>
</feature>
<evidence type="ECO:0000259" key="7">
    <source>
        <dbReference type="Pfam" id="PF20684"/>
    </source>
</evidence>
<name>A0A8H3PFY8_9LECA</name>
<keyword evidence="2 6" id="KW-0812">Transmembrane</keyword>
<feature type="transmembrane region" description="Helical" evidence="6">
    <location>
        <begin position="66"/>
        <end position="88"/>
    </location>
</feature>
<dbReference type="InterPro" id="IPR049326">
    <property type="entry name" value="Rhodopsin_dom_fungi"/>
</dbReference>
<dbReference type="PANTHER" id="PTHR33048:SF47">
    <property type="entry name" value="INTEGRAL MEMBRANE PROTEIN-RELATED"/>
    <property type="match status" value="1"/>
</dbReference>
<evidence type="ECO:0000256" key="6">
    <source>
        <dbReference type="SAM" id="Phobius"/>
    </source>
</evidence>
<evidence type="ECO:0000256" key="1">
    <source>
        <dbReference type="ARBA" id="ARBA00004141"/>
    </source>
</evidence>
<evidence type="ECO:0000313" key="9">
    <source>
        <dbReference type="Proteomes" id="UP000664203"/>
    </source>
</evidence>
<dbReference type="Pfam" id="PF20684">
    <property type="entry name" value="Fung_rhodopsin"/>
    <property type="match status" value="1"/>
</dbReference>
<keyword evidence="9" id="KW-1185">Reference proteome</keyword>
<organism evidence="8 9">
    <name type="scientific">Alectoria fallacina</name>
    <dbReference type="NCBI Taxonomy" id="1903189"/>
    <lineage>
        <taxon>Eukaryota</taxon>
        <taxon>Fungi</taxon>
        <taxon>Dikarya</taxon>
        <taxon>Ascomycota</taxon>
        <taxon>Pezizomycotina</taxon>
        <taxon>Lecanoromycetes</taxon>
        <taxon>OSLEUM clade</taxon>
        <taxon>Lecanoromycetidae</taxon>
        <taxon>Lecanorales</taxon>
        <taxon>Lecanorineae</taxon>
        <taxon>Parmeliaceae</taxon>
        <taxon>Alectoria</taxon>
    </lineage>
</organism>